<dbReference type="EMBL" id="SRLO01000814">
    <property type="protein sequence ID" value="TNN46008.1"/>
    <property type="molecule type" value="Genomic_DNA"/>
</dbReference>
<comment type="caution">
    <text evidence="1">The sequence shown here is derived from an EMBL/GenBank/DDBJ whole genome shotgun (WGS) entry which is preliminary data.</text>
</comment>
<name>A0A4Z2FXI1_9TELE</name>
<gene>
    <name evidence="1" type="ORF">EYF80_043817</name>
</gene>
<keyword evidence="2" id="KW-1185">Reference proteome</keyword>
<evidence type="ECO:0000313" key="2">
    <source>
        <dbReference type="Proteomes" id="UP000314294"/>
    </source>
</evidence>
<evidence type="ECO:0000313" key="1">
    <source>
        <dbReference type="EMBL" id="TNN46008.1"/>
    </source>
</evidence>
<sequence length="67" mass="7902">MKKQEDMRTKRRRLLVDAQLRCGVQRAKRPLDKHRILLSAVLNSPARLRNDRGRILTVAMLVFFCNQ</sequence>
<dbReference type="Proteomes" id="UP000314294">
    <property type="component" value="Unassembled WGS sequence"/>
</dbReference>
<proteinExistence type="predicted"/>
<organism evidence="1 2">
    <name type="scientific">Liparis tanakae</name>
    <name type="common">Tanaka's snailfish</name>
    <dbReference type="NCBI Taxonomy" id="230148"/>
    <lineage>
        <taxon>Eukaryota</taxon>
        <taxon>Metazoa</taxon>
        <taxon>Chordata</taxon>
        <taxon>Craniata</taxon>
        <taxon>Vertebrata</taxon>
        <taxon>Euteleostomi</taxon>
        <taxon>Actinopterygii</taxon>
        <taxon>Neopterygii</taxon>
        <taxon>Teleostei</taxon>
        <taxon>Neoteleostei</taxon>
        <taxon>Acanthomorphata</taxon>
        <taxon>Eupercaria</taxon>
        <taxon>Perciformes</taxon>
        <taxon>Cottioidei</taxon>
        <taxon>Cottales</taxon>
        <taxon>Liparidae</taxon>
        <taxon>Liparis</taxon>
    </lineage>
</organism>
<accession>A0A4Z2FXI1</accession>
<protein>
    <submittedName>
        <fullName evidence="1">Uncharacterized protein</fullName>
    </submittedName>
</protein>
<dbReference type="AlphaFoldDB" id="A0A4Z2FXI1"/>
<reference evidence="1 2" key="1">
    <citation type="submission" date="2019-03" db="EMBL/GenBank/DDBJ databases">
        <title>First draft genome of Liparis tanakae, snailfish: a comprehensive survey of snailfish specific genes.</title>
        <authorList>
            <person name="Kim W."/>
            <person name="Song I."/>
            <person name="Jeong J.-H."/>
            <person name="Kim D."/>
            <person name="Kim S."/>
            <person name="Ryu S."/>
            <person name="Song J.Y."/>
            <person name="Lee S.K."/>
        </authorList>
    </citation>
    <scope>NUCLEOTIDE SEQUENCE [LARGE SCALE GENOMIC DNA]</scope>
    <source>
        <tissue evidence="1">Muscle</tissue>
    </source>
</reference>